<evidence type="ECO:0000313" key="2">
    <source>
        <dbReference type="EMBL" id="KAB8070716.1"/>
    </source>
</evidence>
<name>A0A5N5WQ84_9EURO</name>
<feature type="region of interest" description="Disordered" evidence="1">
    <location>
        <begin position="1"/>
        <end position="180"/>
    </location>
</feature>
<evidence type="ECO:0000256" key="1">
    <source>
        <dbReference type="SAM" id="MobiDB-lite"/>
    </source>
</evidence>
<reference evidence="2 3" key="1">
    <citation type="submission" date="2019-04" db="EMBL/GenBank/DDBJ databases">
        <title>Friends and foes A comparative genomics study of 23 Aspergillus species from section Flavi.</title>
        <authorList>
            <consortium name="DOE Joint Genome Institute"/>
            <person name="Kjaerbolling I."/>
            <person name="Vesth T."/>
            <person name="Frisvad J.C."/>
            <person name="Nybo J.L."/>
            <person name="Theobald S."/>
            <person name="Kildgaard S."/>
            <person name="Isbrandt T."/>
            <person name="Kuo A."/>
            <person name="Sato A."/>
            <person name="Lyhne E.K."/>
            <person name="Kogle M.E."/>
            <person name="Wiebenga A."/>
            <person name="Kun R.S."/>
            <person name="Lubbers R.J."/>
            <person name="Makela M.R."/>
            <person name="Barry K."/>
            <person name="Chovatia M."/>
            <person name="Clum A."/>
            <person name="Daum C."/>
            <person name="Haridas S."/>
            <person name="He G."/>
            <person name="LaButti K."/>
            <person name="Lipzen A."/>
            <person name="Mondo S."/>
            <person name="Riley R."/>
            <person name="Salamov A."/>
            <person name="Simmons B.A."/>
            <person name="Magnuson J.K."/>
            <person name="Henrissat B."/>
            <person name="Mortensen U.H."/>
            <person name="Larsen T.O."/>
            <person name="Devries R.P."/>
            <person name="Grigoriev I.V."/>
            <person name="Machida M."/>
            <person name="Baker S.E."/>
            <person name="Andersen M.R."/>
        </authorList>
    </citation>
    <scope>NUCLEOTIDE SEQUENCE [LARGE SCALE GENOMIC DNA]</scope>
    <source>
        <strain evidence="2 3">CBS 151.66</strain>
    </source>
</reference>
<sequence>MASEPTSNISTSAVPEITDTSGVGPVKQVTDVALKQTNGDSNPVKPEEKQPAEVTESPEKHKSSEESKSGEQGSVPTKVEPKESTTENKKQPTAGDKRDYELASAHTNTDKPSVENSTEPTNKRQRTTGRKIQNGHAAAPAINGEKKNAGRTKKVKDAVKKAIPTAGIGSRTRSRTKASS</sequence>
<keyword evidence="3" id="KW-1185">Reference proteome</keyword>
<accession>A0A5N5WQ84</accession>
<evidence type="ECO:0000313" key="3">
    <source>
        <dbReference type="Proteomes" id="UP000326565"/>
    </source>
</evidence>
<feature type="compositionally biased region" description="Basic and acidic residues" evidence="1">
    <location>
        <begin position="45"/>
        <end position="69"/>
    </location>
</feature>
<dbReference type="AlphaFoldDB" id="A0A5N5WQ84"/>
<proteinExistence type="predicted"/>
<feature type="compositionally biased region" description="Basic and acidic residues" evidence="1">
    <location>
        <begin position="79"/>
        <end position="101"/>
    </location>
</feature>
<feature type="compositionally biased region" description="Polar residues" evidence="1">
    <location>
        <begin position="1"/>
        <end position="21"/>
    </location>
</feature>
<protein>
    <submittedName>
        <fullName evidence="2">Uncharacterized protein</fullName>
    </submittedName>
</protein>
<gene>
    <name evidence="2" type="ORF">BDV29DRAFT_29310</name>
</gene>
<dbReference type="OrthoDB" id="4498621at2759"/>
<dbReference type="EMBL" id="ML732293">
    <property type="protein sequence ID" value="KAB8070716.1"/>
    <property type="molecule type" value="Genomic_DNA"/>
</dbReference>
<organism evidence="2 3">
    <name type="scientific">Aspergillus leporis</name>
    <dbReference type="NCBI Taxonomy" id="41062"/>
    <lineage>
        <taxon>Eukaryota</taxon>
        <taxon>Fungi</taxon>
        <taxon>Dikarya</taxon>
        <taxon>Ascomycota</taxon>
        <taxon>Pezizomycotina</taxon>
        <taxon>Eurotiomycetes</taxon>
        <taxon>Eurotiomycetidae</taxon>
        <taxon>Eurotiales</taxon>
        <taxon>Aspergillaceae</taxon>
        <taxon>Aspergillus</taxon>
        <taxon>Aspergillus subgen. Circumdati</taxon>
    </lineage>
</organism>
<dbReference type="Proteomes" id="UP000326565">
    <property type="component" value="Unassembled WGS sequence"/>
</dbReference>